<keyword evidence="3" id="KW-0804">Transcription</keyword>
<evidence type="ECO:0000256" key="1">
    <source>
        <dbReference type="ARBA" id="ARBA00023015"/>
    </source>
</evidence>
<sequence length="231" mass="26067">MPWCPQARTRTAATCKPWLSHYLLKWVPYEPFSFTMPARYAVWNLLMHLPTDERLLKALADAIVVHPRATLKELAEAAGVSKATLHRFCGTRDNLVNMLERYGDQILSQVIGNADLHGGDPTAALHRLIVEHLKHREMMIFLLFQYRPDSFDDSEANRPWRAYADALDAFFLRGQKAGAFRIDISAAIFTEMFLSMVYGIVDAERRGRAASATSVQTLELMFLDGAAAPAR</sequence>
<dbReference type="GO" id="GO:0000976">
    <property type="term" value="F:transcription cis-regulatory region binding"/>
    <property type="evidence" value="ECO:0007669"/>
    <property type="project" value="TreeGrafter"/>
</dbReference>
<keyword evidence="1" id="KW-0805">Transcription regulation</keyword>
<dbReference type="AlphaFoldDB" id="A0A2L1KF48"/>
<dbReference type="InterPro" id="IPR009057">
    <property type="entry name" value="Homeodomain-like_sf"/>
</dbReference>
<dbReference type="PROSITE" id="PS00356">
    <property type="entry name" value="HTH_LACI_1"/>
    <property type="match status" value="1"/>
</dbReference>
<evidence type="ECO:0000313" key="4">
    <source>
        <dbReference type="EMBL" id="AVE20951.1"/>
    </source>
</evidence>
<proteinExistence type="predicted"/>
<dbReference type="PANTHER" id="PTHR30055">
    <property type="entry name" value="HTH-TYPE TRANSCRIPTIONAL REGULATOR RUTR"/>
    <property type="match status" value="1"/>
</dbReference>
<accession>A0A2L1KF48</accession>
<dbReference type="PANTHER" id="PTHR30055:SF234">
    <property type="entry name" value="HTH-TYPE TRANSCRIPTIONAL REGULATOR BETI"/>
    <property type="match status" value="1"/>
</dbReference>
<dbReference type="SUPFAM" id="SSF48498">
    <property type="entry name" value="Tetracyclin repressor-like, C-terminal domain"/>
    <property type="match status" value="1"/>
</dbReference>
<dbReference type="Gene3D" id="1.10.357.10">
    <property type="entry name" value="Tetracycline Repressor, domain 2"/>
    <property type="match status" value="1"/>
</dbReference>
<organism evidence="4">
    <name type="scientific">Pseudomonas aeruginosa</name>
    <dbReference type="NCBI Taxonomy" id="287"/>
    <lineage>
        <taxon>Bacteria</taxon>
        <taxon>Pseudomonadati</taxon>
        <taxon>Pseudomonadota</taxon>
        <taxon>Gammaproteobacteria</taxon>
        <taxon>Pseudomonadales</taxon>
        <taxon>Pseudomonadaceae</taxon>
        <taxon>Pseudomonas</taxon>
    </lineage>
</organism>
<dbReference type="GO" id="GO:0003700">
    <property type="term" value="F:DNA-binding transcription factor activity"/>
    <property type="evidence" value="ECO:0007669"/>
    <property type="project" value="TreeGrafter"/>
</dbReference>
<dbReference type="InterPro" id="IPR050109">
    <property type="entry name" value="HTH-type_TetR-like_transc_reg"/>
</dbReference>
<keyword evidence="4" id="KW-0614">Plasmid</keyword>
<evidence type="ECO:0000256" key="2">
    <source>
        <dbReference type="ARBA" id="ARBA00023125"/>
    </source>
</evidence>
<dbReference type="SUPFAM" id="SSF46689">
    <property type="entry name" value="Homeodomain-like"/>
    <property type="match status" value="1"/>
</dbReference>
<dbReference type="EMBL" id="MF344569">
    <property type="protein sequence ID" value="AVE20951.1"/>
    <property type="molecule type" value="Genomic_DNA"/>
</dbReference>
<gene>
    <name evidence="4" type="primary">nfxB</name>
</gene>
<dbReference type="InterPro" id="IPR036271">
    <property type="entry name" value="Tet_transcr_reg_TetR-rel_C_sf"/>
</dbReference>
<keyword evidence="2" id="KW-0238">DNA-binding</keyword>
<protein>
    <submittedName>
        <fullName evidence="4">Transcriptional regulator NfxB</fullName>
    </submittedName>
</protein>
<reference evidence="4" key="1">
    <citation type="submission" date="2017-06" db="EMBL/GenBank/DDBJ databases">
        <title>Complete sequence of p12939-PER from clinical Pseudomonas aeruginosa.</title>
        <authorList>
            <person name="Yuan M."/>
            <person name="Feng J."/>
            <person name="Zhan Z."/>
            <person name="Jiang X."/>
            <person name="Zhang D."/>
            <person name="Chen X."/>
            <person name="Zhao X."/>
            <person name="Che J."/>
            <person name="Lu J."/>
            <person name="Xu J."/>
            <person name="Li J."/>
            <person name="Zhou D."/>
        </authorList>
    </citation>
    <scope>NUCLEOTIDE SEQUENCE</scope>
    <source>
        <plasmid evidence="4">p12939-PER</plasmid>
    </source>
</reference>
<name>A0A2L1KF48_PSEAI</name>
<evidence type="ECO:0000256" key="3">
    <source>
        <dbReference type="ARBA" id="ARBA00023163"/>
    </source>
</evidence>
<geneLocation type="plasmid" evidence="4">
    <name>p12939-PER</name>
</geneLocation>